<accession>A0A9D1X9Y0</accession>
<dbReference type="GO" id="GO:0003700">
    <property type="term" value="F:DNA-binding transcription factor activity"/>
    <property type="evidence" value="ECO:0007669"/>
    <property type="project" value="TreeGrafter"/>
</dbReference>
<evidence type="ECO:0000313" key="2">
    <source>
        <dbReference type="EMBL" id="HIX75624.1"/>
    </source>
</evidence>
<name>A0A9D1X9Y0_9BACT</name>
<proteinExistence type="predicted"/>
<dbReference type="AlphaFoldDB" id="A0A9D1X9Y0"/>
<dbReference type="PANTHER" id="PTHR24567:SF76">
    <property type="entry name" value="CYCLIC NUCLEOTIDE-BINDING DOMAIN PROTEIN"/>
    <property type="match status" value="1"/>
</dbReference>
<sequence length="191" mass="22059">MEKMKEKFLRKYRLPEATFLEFLSHMTEHHYSKGDIIVRTGERNSNLYLIREGIWRAHYLVDGTETSLWFVTAGEVVFSSWGYVNNEPSMATIESVNESSAYMISKADLEQLFSSSIQMANFGRRIFEQEIVNVDNSTIAYGIPNAKERYLALLEANPELLRDVPLKHLASFLYITPQSLSRIRAGLRKKQ</sequence>
<dbReference type="InterPro" id="IPR018490">
    <property type="entry name" value="cNMP-bd_dom_sf"/>
</dbReference>
<dbReference type="InterPro" id="IPR014710">
    <property type="entry name" value="RmlC-like_jellyroll"/>
</dbReference>
<dbReference type="EMBL" id="DXEL01000078">
    <property type="protein sequence ID" value="HIX75624.1"/>
    <property type="molecule type" value="Genomic_DNA"/>
</dbReference>
<dbReference type="CDD" id="cd00038">
    <property type="entry name" value="CAP_ED"/>
    <property type="match status" value="1"/>
</dbReference>
<dbReference type="PROSITE" id="PS50042">
    <property type="entry name" value="CNMP_BINDING_3"/>
    <property type="match status" value="1"/>
</dbReference>
<dbReference type="InterPro" id="IPR050397">
    <property type="entry name" value="Env_Response_Regulators"/>
</dbReference>
<evidence type="ECO:0000313" key="3">
    <source>
        <dbReference type="Proteomes" id="UP000886740"/>
    </source>
</evidence>
<dbReference type="Pfam" id="PF00027">
    <property type="entry name" value="cNMP_binding"/>
    <property type="match status" value="1"/>
</dbReference>
<gene>
    <name evidence="2" type="ORF">H9977_11430</name>
</gene>
<comment type="caution">
    <text evidence="2">The sequence shown here is derived from an EMBL/GenBank/DDBJ whole genome shotgun (WGS) entry which is preliminary data.</text>
</comment>
<dbReference type="Gene3D" id="2.60.120.10">
    <property type="entry name" value="Jelly Rolls"/>
    <property type="match status" value="1"/>
</dbReference>
<organism evidence="2 3">
    <name type="scientific">Candidatus Parabacteroides intestinipullorum</name>
    <dbReference type="NCBI Taxonomy" id="2838723"/>
    <lineage>
        <taxon>Bacteria</taxon>
        <taxon>Pseudomonadati</taxon>
        <taxon>Bacteroidota</taxon>
        <taxon>Bacteroidia</taxon>
        <taxon>Bacteroidales</taxon>
        <taxon>Tannerellaceae</taxon>
        <taxon>Parabacteroides</taxon>
    </lineage>
</organism>
<dbReference type="GO" id="GO:0005829">
    <property type="term" value="C:cytosol"/>
    <property type="evidence" value="ECO:0007669"/>
    <property type="project" value="TreeGrafter"/>
</dbReference>
<reference evidence="2" key="2">
    <citation type="submission" date="2021-04" db="EMBL/GenBank/DDBJ databases">
        <authorList>
            <person name="Gilroy R."/>
        </authorList>
    </citation>
    <scope>NUCLEOTIDE SEQUENCE</scope>
    <source>
        <strain evidence="2">ChiGjej6B6-14162</strain>
    </source>
</reference>
<evidence type="ECO:0000259" key="1">
    <source>
        <dbReference type="PROSITE" id="PS50042"/>
    </source>
</evidence>
<protein>
    <submittedName>
        <fullName evidence="2">Crp/Fnr family transcriptional regulator</fullName>
    </submittedName>
</protein>
<dbReference type="PANTHER" id="PTHR24567">
    <property type="entry name" value="CRP FAMILY TRANSCRIPTIONAL REGULATORY PROTEIN"/>
    <property type="match status" value="1"/>
</dbReference>
<dbReference type="Proteomes" id="UP000886740">
    <property type="component" value="Unassembled WGS sequence"/>
</dbReference>
<feature type="domain" description="Cyclic nucleotide-binding" evidence="1">
    <location>
        <begin position="14"/>
        <end position="130"/>
    </location>
</feature>
<dbReference type="InterPro" id="IPR000595">
    <property type="entry name" value="cNMP-bd_dom"/>
</dbReference>
<reference evidence="2" key="1">
    <citation type="journal article" date="2021" name="PeerJ">
        <title>Extensive microbial diversity within the chicken gut microbiome revealed by metagenomics and culture.</title>
        <authorList>
            <person name="Gilroy R."/>
            <person name="Ravi A."/>
            <person name="Getino M."/>
            <person name="Pursley I."/>
            <person name="Horton D.L."/>
            <person name="Alikhan N.F."/>
            <person name="Baker D."/>
            <person name="Gharbi K."/>
            <person name="Hall N."/>
            <person name="Watson M."/>
            <person name="Adriaenssens E.M."/>
            <person name="Foster-Nyarko E."/>
            <person name="Jarju S."/>
            <person name="Secka A."/>
            <person name="Antonio M."/>
            <person name="Oren A."/>
            <person name="Chaudhuri R.R."/>
            <person name="La Ragione R."/>
            <person name="Hildebrand F."/>
            <person name="Pallen M.J."/>
        </authorList>
    </citation>
    <scope>NUCLEOTIDE SEQUENCE</scope>
    <source>
        <strain evidence="2">ChiGjej6B6-14162</strain>
    </source>
</reference>
<dbReference type="SUPFAM" id="SSF51206">
    <property type="entry name" value="cAMP-binding domain-like"/>
    <property type="match status" value="1"/>
</dbReference>